<dbReference type="PANTHER" id="PTHR31973">
    <property type="entry name" value="POLYPROTEIN, PUTATIVE-RELATED"/>
    <property type="match status" value="1"/>
</dbReference>
<name>A0AAE0B408_9ROSI</name>
<evidence type="ECO:0000256" key="1">
    <source>
        <dbReference type="SAM" id="MobiDB-lite"/>
    </source>
</evidence>
<proteinExistence type="predicted"/>
<protein>
    <recommendedName>
        <fullName evidence="2">Transposase MuDR plant domain-containing protein</fullName>
    </recommendedName>
</protein>
<organism evidence="3 4">
    <name type="scientific">Dipteronia sinensis</name>
    <dbReference type="NCBI Taxonomy" id="43782"/>
    <lineage>
        <taxon>Eukaryota</taxon>
        <taxon>Viridiplantae</taxon>
        <taxon>Streptophyta</taxon>
        <taxon>Embryophyta</taxon>
        <taxon>Tracheophyta</taxon>
        <taxon>Spermatophyta</taxon>
        <taxon>Magnoliopsida</taxon>
        <taxon>eudicotyledons</taxon>
        <taxon>Gunneridae</taxon>
        <taxon>Pentapetalae</taxon>
        <taxon>rosids</taxon>
        <taxon>malvids</taxon>
        <taxon>Sapindales</taxon>
        <taxon>Sapindaceae</taxon>
        <taxon>Hippocastanoideae</taxon>
        <taxon>Acereae</taxon>
        <taxon>Dipteronia</taxon>
    </lineage>
</organism>
<accession>A0AAE0B408</accession>
<dbReference type="AlphaFoldDB" id="A0AAE0B408"/>
<keyword evidence="4" id="KW-1185">Reference proteome</keyword>
<feature type="region of interest" description="Disordered" evidence="1">
    <location>
        <begin position="163"/>
        <end position="191"/>
    </location>
</feature>
<dbReference type="Pfam" id="PF03108">
    <property type="entry name" value="DBD_Tnp_Mut"/>
    <property type="match status" value="1"/>
</dbReference>
<feature type="domain" description="Transposase MuDR plant" evidence="2">
    <location>
        <begin position="214"/>
        <end position="277"/>
    </location>
</feature>
<evidence type="ECO:0000313" key="4">
    <source>
        <dbReference type="Proteomes" id="UP001281410"/>
    </source>
</evidence>
<evidence type="ECO:0000259" key="2">
    <source>
        <dbReference type="Pfam" id="PF03108"/>
    </source>
</evidence>
<dbReference type="PANTHER" id="PTHR31973:SF187">
    <property type="entry name" value="MUTATOR TRANSPOSASE MUDRA PROTEIN"/>
    <property type="match status" value="1"/>
</dbReference>
<feature type="compositionally biased region" description="Polar residues" evidence="1">
    <location>
        <begin position="170"/>
        <end position="184"/>
    </location>
</feature>
<gene>
    <name evidence="3" type="ORF">Dsin_000735</name>
</gene>
<dbReference type="EMBL" id="JANJYJ010000001">
    <property type="protein sequence ID" value="KAK3228854.1"/>
    <property type="molecule type" value="Genomic_DNA"/>
</dbReference>
<sequence>MDKVRFVVLYDGEWSNSGGKYKYHSGKSKVISVSREISYESLHDIISCLVNVNPNESSIKMKFLFNSPEVLAPFEVVNDDDIQIFLCENSVLNTRTSLCVTTERKTGINPNTQGPDNEHVNEDIANIFESDNANGVGLDNIHESVLSPNDFENADVFTIGVDNKDETEGSRPSNLEVPSTRSRVSSSKGLGLKSSTIHGSYTSLESVVNNVKEVGVGDLFPSKEELHMKISLLAIANHFQFKVNKSTKALFVLTCSVEDCKWRVRATKLKDCESFCVRKYQPEHTCSLDTFHFDHRQASSKLIGHCIKSKFKGASQSYRPNDIIEDMKKQCGMTFSYNKAWRAREVALGLAKGSPEDSFSILPLYCHMLERKNPGTVTFLDTNSVNRFKYFFHGIRTFH</sequence>
<evidence type="ECO:0000313" key="3">
    <source>
        <dbReference type="EMBL" id="KAK3228854.1"/>
    </source>
</evidence>
<dbReference type="Proteomes" id="UP001281410">
    <property type="component" value="Unassembled WGS sequence"/>
</dbReference>
<comment type="caution">
    <text evidence="3">The sequence shown here is derived from an EMBL/GenBank/DDBJ whole genome shotgun (WGS) entry which is preliminary data.</text>
</comment>
<dbReference type="InterPro" id="IPR004332">
    <property type="entry name" value="Transposase_MuDR"/>
</dbReference>
<reference evidence="3" key="1">
    <citation type="journal article" date="2023" name="Plant J.">
        <title>Genome sequences and population genomics provide insights into the demographic history, inbreeding, and mutation load of two 'living fossil' tree species of Dipteronia.</title>
        <authorList>
            <person name="Feng Y."/>
            <person name="Comes H.P."/>
            <person name="Chen J."/>
            <person name="Zhu S."/>
            <person name="Lu R."/>
            <person name="Zhang X."/>
            <person name="Li P."/>
            <person name="Qiu J."/>
            <person name="Olsen K.M."/>
            <person name="Qiu Y."/>
        </authorList>
    </citation>
    <scope>NUCLEOTIDE SEQUENCE</scope>
    <source>
        <strain evidence="3">NBL</strain>
    </source>
</reference>